<evidence type="ECO:0000313" key="2">
    <source>
        <dbReference type="Proteomes" id="UP000015102"/>
    </source>
</evidence>
<keyword evidence="2" id="KW-1185">Reference proteome</keyword>
<reference evidence="1" key="2">
    <citation type="submission" date="2015-06" db="UniProtKB">
        <authorList>
            <consortium name="EnsemblMetazoa"/>
        </authorList>
    </citation>
    <scope>IDENTIFICATION</scope>
</reference>
<dbReference type="EnsemblMetazoa" id="MESCA002391-RA">
    <property type="protein sequence ID" value="MESCA002391-PA"/>
    <property type="gene ID" value="MESCA002391"/>
</dbReference>
<dbReference type="OMA" id="IWNAERM"/>
<dbReference type="EMBL" id="CAQQ02083080">
    <property type="status" value="NOT_ANNOTATED_CDS"/>
    <property type="molecule type" value="Genomic_DNA"/>
</dbReference>
<dbReference type="AlphaFoldDB" id="T1GG80"/>
<evidence type="ECO:0000313" key="1">
    <source>
        <dbReference type="EnsemblMetazoa" id="MESCA002391-PA"/>
    </source>
</evidence>
<name>T1GG80_MEGSC</name>
<accession>T1GG80</accession>
<reference evidence="2" key="1">
    <citation type="submission" date="2013-02" db="EMBL/GenBank/DDBJ databases">
        <authorList>
            <person name="Hughes D."/>
        </authorList>
    </citation>
    <scope>NUCLEOTIDE SEQUENCE</scope>
    <source>
        <strain>Durham</strain>
        <strain evidence="2">NC isolate 2 -- Noor lab</strain>
    </source>
</reference>
<proteinExistence type="predicted"/>
<dbReference type="Proteomes" id="UP000015102">
    <property type="component" value="Unassembled WGS sequence"/>
</dbReference>
<sequence length="96" mass="11289">MKICYTLAELFKAAHMNFNSAFHPLLLQIWNAERMPTEWSDNIIRPFHKKGDKKDCTNYRRIGVLNIGYKIMASILCERLRAPVILIIRSYQCDET</sequence>
<organism evidence="1 2">
    <name type="scientific">Megaselia scalaris</name>
    <name type="common">Humpbacked fly</name>
    <name type="synonym">Phora scalaris</name>
    <dbReference type="NCBI Taxonomy" id="36166"/>
    <lineage>
        <taxon>Eukaryota</taxon>
        <taxon>Metazoa</taxon>
        <taxon>Ecdysozoa</taxon>
        <taxon>Arthropoda</taxon>
        <taxon>Hexapoda</taxon>
        <taxon>Insecta</taxon>
        <taxon>Pterygota</taxon>
        <taxon>Neoptera</taxon>
        <taxon>Endopterygota</taxon>
        <taxon>Diptera</taxon>
        <taxon>Brachycera</taxon>
        <taxon>Muscomorpha</taxon>
        <taxon>Platypezoidea</taxon>
        <taxon>Phoridae</taxon>
        <taxon>Megaseliini</taxon>
        <taxon>Megaselia</taxon>
    </lineage>
</organism>
<evidence type="ECO:0008006" key="3">
    <source>
        <dbReference type="Google" id="ProtNLM"/>
    </source>
</evidence>
<protein>
    <recommendedName>
        <fullName evidence="3">Reverse transcriptase domain-containing protein</fullName>
    </recommendedName>
</protein>
<dbReference type="STRING" id="36166.T1GG80"/>
<dbReference type="HOGENOM" id="CLU_2362107_0_0_1"/>